<dbReference type="VEuPathDB" id="PlasmoDB:C922_03988"/>
<gene>
    <name evidence="2" type="ORF">C922_03988</name>
</gene>
<reference evidence="2 3" key="1">
    <citation type="submission" date="2013-02" db="EMBL/GenBank/DDBJ databases">
        <title>The Genome Sequence of Plasmodium inui San Antonio 1.</title>
        <authorList>
            <consortium name="The Broad Institute Genome Sequencing Platform"/>
            <consortium name="The Broad Institute Genome Sequencing Center for Infectious Disease"/>
            <person name="Neafsey D."/>
            <person name="Cheeseman I."/>
            <person name="Volkman S."/>
            <person name="Adams J."/>
            <person name="Walker B."/>
            <person name="Young S.K."/>
            <person name="Zeng Q."/>
            <person name="Gargeya S."/>
            <person name="Fitzgerald M."/>
            <person name="Haas B."/>
            <person name="Abouelleil A."/>
            <person name="Alvarado L."/>
            <person name="Arachchi H.M."/>
            <person name="Berlin A.M."/>
            <person name="Chapman S.B."/>
            <person name="Dewar J."/>
            <person name="Goldberg J."/>
            <person name="Griggs A."/>
            <person name="Gujja S."/>
            <person name="Hansen M."/>
            <person name="Howarth C."/>
            <person name="Imamovic A."/>
            <person name="Larimer J."/>
            <person name="McCowan C."/>
            <person name="Murphy C."/>
            <person name="Neiman D."/>
            <person name="Pearson M."/>
            <person name="Priest M."/>
            <person name="Roberts A."/>
            <person name="Saif S."/>
            <person name="Shea T."/>
            <person name="Sisk P."/>
            <person name="Sykes S."/>
            <person name="Wortman J."/>
            <person name="Nusbaum C."/>
            <person name="Birren B."/>
        </authorList>
    </citation>
    <scope>NUCLEOTIDE SEQUENCE [LARGE SCALE GENOMIC DNA]</scope>
    <source>
        <strain evidence="2 3">San Antonio 1</strain>
    </source>
</reference>
<accession>W7A244</accession>
<dbReference type="RefSeq" id="XP_008817797.1">
    <property type="nucleotide sequence ID" value="XM_008819575.1"/>
</dbReference>
<feature type="region of interest" description="Disordered" evidence="1">
    <location>
        <begin position="172"/>
        <end position="221"/>
    </location>
</feature>
<dbReference type="AlphaFoldDB" id="W7A244"/>
<dbReference type="GeneID" id="20039262"/>
<evidence type="ECO:0000313" key="3">
    <source>
        <dbReference type="Proteomes" id="UP000030640"/>
    </source>
</evidence>
<organism evidence="2 3">
    <name type="scientific">Plasmodium inui San Antonio 1</name>
    <dbReference type="NCBI Taxonomy" id="1237626"/>
    <lineage>
        <taxon>Eukaryota</taxon>
        <taxon>Sar</taxon>
        <taxon>Alveolata</taxon>
        <taxon>Apicomplexa</taxon>
        <taxon>Aconoidasida</taxon>
        <taxon>Haemosporida</taxon>
        <taxon>Plasmodiidae</taxon>
        <taxon>Plasmodium</taxon>
        <taxon>Plasmodium (Plasmodium)</taxon>
    </lineage>
</organism>
<sequence>MFNERNSIHSVQHQHRRDQECFQGNIVYRNDEFNGETYTALIRRQRSVWHNSVSKQHARVGQYGQDSWFDEFIQHYQKKTANYVIHETRNKRSTPECHKAKHKVDMHQSSVLRKRAINTELAIPCFKAENMGTSPYMRDMDRIFLDCPKKKETIQYTTGGFKRDLYEAIDRESHKDAHDEDNDVVKEDDLPGRNIPRRHERYIGTDTHTTPLNGFDRRKIS</sequence>
<name>W7A244_9APIC</name>
<evidence type="ECO:0000256" key="1">
    <source>
        <dbReference type="SAM" id="MobiDB-lite"/>
    </source>
</evidence>
<dbReference type="Proteomes" id="UP000030640">
    <property type="component" value="Unassembled WGS sequence"/>
</dbReference>
<protein>
    <submittedName>
        <fullName evidence="2">Uncharacterized protein</fullName>
    </submittedName>
</protein>
<keyword evidence="3" id="KW-1185">Reference proteome</keyword>
<feature type="compositionally biased region" description="Basic and acidic residues" evidence="1">
    <location>
        <begin position="172"/>
        <end position="191"/>
    </location>
</feature>
<proteinExistence type="predicted"/>
<dbReference type="EMBL" id="KI965477">
    <property type="protein sequence ID" value="EUD65740.1"/>
    <property type="molecule type" value="Genomic_DNA"/>
</dbReference>
<evidence type="ECO:0000313" key="2">
    <source>
        <dbReference type="EMBL" id="EUD65740.1"/>
    </source>
</evidence>